<organism evidence="2 3">
    <name type="scientific">Shimia sagamensis</name>
    <dbReference type="NCBI Taxonomy" id="1566352"/>
    <lineage>
        <taxon>Bacteria</taxon>
        <taxon>Pseudomonadati</taxon>
        <taxon>Pseudomonadota</taxon>
        <taxon>Alphaproteobacteria</taxon>
        <taxon>Rhodobacterales</taxon>
        <taxon>Roseobacteraceae</taxon>
    </lineage>
</organism>
<sequence length="163" mass="17687">MPASGRSGEGPACRNRPRKARLMPLLRPTTTRRPRWNYQRIAGRNACEIRPPSSYGGGFDWAGRRHTPERWPMGRRDNTTRTDRTPSAPHLQGALNIGLGGGDCPLALSGLLMGRVCGGRASRSRCTGPDGMGPVWGTSRPQKEAAQKGQRETNAQEGQGNLS</sequence>
<feature type="region of interest" description="Disordered" evidence="1">
    <location>
        <begin position="66"/>
        <end position="91"/>
    </location>
</feature>
<proteinExistence type="predicted"/>
<feature type="compositionally biased region" description="Basic and acidic residues" evidence="1">
    <location>
        <begin position="141"/>
        <end position="151"/>
    </location>
</feature>
<protein>
    <submittedName>
        <fullName evidence="2">Uncharacterized protein</fullName>
    </submittedName>
</protein>
<comment type="caution">
    <text evidence="2">The sequence shown here is derived from an EMBL/GenBank/DDBJ whole genome shotgun (WGS) entry which is preliminary data.</text>
</comment>
<name>A0ABY1PK31_9RHOB</name>
<feature type="region of interest" description="Disordered" evidence="1">
    <location>
        <begin position="119"/>
        <end position="163"/>
    </location>
</feature>
<evidence type="ECO:0000256" key="1">
    <source>
        <dbReference type="SAM" id="MobiDB-lite"/>
    </source>
</evidence>
<gene>
    <name evidence="2" type="ORF">SAMN06265373_11336</name>
</gene>
<feature type="compositionally biased region" description="Polar residues" evidence="1">
    <location>
        <begin position="152"/>
        <end position="163"/>
    </location>
</feature>
<keyword evidence="3" id="KW-1185">Reference proteome</keyword>
<dbReference type="Proteomes" id="UP001157961">
    <property type="component" value="Unassembled WGS sequence"/>
</dbReference>
<evidence type="ECO:0000313" key="3">
    <source>
        <dbReference type="Proteomes" id="UP001157961"/>
    </source>
</evidence>
<reference evidence="2 3" key="1">
    <citation type="submission" date="2017-05" db="EMBL/GenBank/DDBJ databases">
        <authorList>
            <person name="Varghese N."/>
            <person name="Submissions S."/>
        </authorList>
    </citation>
    <scope>NUCLEOTIDE SEQUENCE [LARGE SCALE GENOMIC DNA]</scope>
    <source>
        <strain evidence="2 3">DSM 29734</strain>
    </source>
</reference>
<accession>A0ABY1PK31</accession>
<feature type="compositionally biased region" description="Basic and acidic residues" evidence="1">
    <location>
        <begin position="66"/>
        <end position="84"/>
    </location>
</feature>
<dbReference type="EMBL" id="FXTY01000013">
    <property type="protein sequence ID" value="SMP36044.1"/>
    <property type="molecule type" value="Genomic_DNA"/>
</dbReference>
<evidence type="ECO:0000313" key="2">
    <source>
        <dbReference type="EMBL" id="SMP36044.1"/>
    </source>
</evidence>